<dbReference type="Gene3D" id="3.55.30.10">
    <property type="entry name" value="Hsp33 domain"/>
    <property type="match status" value="1"/>
</dbReference>
<name>W4V630_9FIRM</name>
<keyword evidence="3" id="KW-1015">Disulfide bond</keyword>
<gene>
    <name evidence="6" type="ORF">JCM21531_2099</name>
</gene>
<comment type="caution">
    <text evidence="6">The sequence shown here is derived from an EMBL/GenBank/DDBJ whole genome shotgun (WGS) entry which is preliminary data.</text>
</comment>
<dbReference type="GO" id="GO:0051082">
    <property type="term" value="F:unfolded protein binding"/>
    <property type="evidence" value="ECO:0007669"/>
    <property type="project" value="InterPro"/>
</dbReference>
<dbReference type="GO" id="GO:0005737">
    <property type="term" value="C:cytoplasm"/>
    <property type="evidence" value="ECO:0007669"/>
    <property type="project" value="InterPro"/>
</dbReference>
<dbReference type="AlphaFoldDB" id="W4V630"/>
<dbReference type="SUPFAM" id="SSF64397">
    <property type="entry name" value="Hsp33 domain"/>
    <property type="match status" value="1"/>
</dbReference>
<dbReference type="InterPro" id="IPR016154">
    <property type="entry name" value="Heat_shock_Hsp33_C"/>
</dbReference>
<dbReference type="InterPro" id="IPR016153">
    <property type="entry name" value="Heat_shock_Hsp33_N"/>
</dbReference>
<dbReference type="PANTHER" id="PTHR30111">
    <property type="entry name" value="33 KDA CHAPERONIN"/>
    <property type="match status" value="1"/>
</dbReference>
<dbReference type="Proteomes" id="UP000019109">
    <property type="component" value="Unassembled WGS sequence"/>
</dbReference>
<dbReference type="STRING" id="1294263.JCM21531_2099"/>
<keyword evidence="2" id="KW-0862">Zinc</keyword>
<keyword evidence="1" id="KW-0963">Cytoplasm</keyword>
<organism evidence="6 7">
    <name type="scientific">Acetivibrio straminisolvens JCM 21531</name>
    <dbReference type="NCBI Taxonomy" id="1294263"/>
    <lineage>
        <taxon>Bacteria</taxon>
        <taxon>Bacillati</taxon>
        <taxon>Bacillota</taxon>
        <taxon>Clostridia</taxon>
        <taxon>Eubacteriales</taxon>
        <taxon>Oscillospiraceae</taxon>
        <taxon>Acetivibrio</taxon>
    </lineage>
</organism>
<reference evidence="6" key="1">
    <citation type="journal article" date="2014" name="Genome Announc.">
        <title>Draft Genome Sequence of Clostridium straminisolvens Strain JCM 21531T, Isolated from a Cellulose-Degrading Bacterial Community.</title>
        <authorList>
            <person name="Yuki M."/>
            <person name="Oshima K."/>
            <person name="Suda W."/>
            <person name="Sakamoto M."/>
            <person name="Kitamura K."/>
            <person name="Iida T."/>
            <person name="Hattori M."/>
            <person name="Ohkuma M."/>
        </authorList>
    </citation>
    <scope>NUCLEOTIDE SEQUENCE [LARGE SCALE GENOMIC DNA]</scope>
    <source>
        <strain evidence="6">JCM 21531</strain>
    </source>
</reference>
<keyword evidence="7" id="KW-1185">Reference proteome</keyword>
<dbReference type="Pfam" id="PF01430">
    <property type="entry name" value="HSP33"/>
    <property type="match status" value="1"/>
</dbReference>
<protein>
    <submittedName>
        <fullName evidence="6">Chaperonin</fullName>
    </submittedName>
</protein>
<dbReference type="EMBL" id="BAVR01000022">
    <property type="protein sequence ID" value="GAE88641.1"/>
    <property type="molecule type" value="Genomic_DNA"/>
</dbReference>
<accession>W4V630</accession>
<evidence type="ECO:0000256" key="2">
    <source>
        <dbReference type="ARBA" id="ARBA00022833"/>
    </source>
</evidence>
<evidence type="ECO:0000256" key="4">
    <source>
        <dbReference type="ARBA" id="ARBA00023186"/>
    </source>
</evidence>
<evidence type="ECO:0000256" key="5">
    <source>
        <dbReference type="ARBA" id="ARBA00023284"/>
    </source>
</evidence>
<keyword evidence="4" id="KW-0143">Chaperone</keyword>
<evidence type="ECO:0000256" key="3">
    <source>
        <dbReference type="ARBA" id="ARBA00023157"/>
    </source>
</evidence>
<dbReference type="InterPro" id="IPR000397">
    <property type="entry name" value="Heat_shock_Hsp33"/>
</dbReference>
<dbReference type="PANTHER" id="PTHR30111:SF1">
    <property type="entry name" value="33 KDA CHAPERONIN"/>
    <property type="match status" value="1"/>
</dbReference>
<dbReference type="CDD" id="cd00498">
    <property type="entry name" value="Hsp33"/>
    <property type="match status" value="1"/>
</dbReference>
<evidence type="ECO:0000313" key="7">
    <source>
        <dbReference type="Proteomes" id="UP000019109"/>
    </source>
</evidence>
<dbReference type="GO" id="GO:0044183">
    <property type="term" value="F:protein folding chaperone"/>
    <property type="evidence" value="ECO:0007669"/>
    <property type="project" value="TreeGrafter"/>
</dbReference>
<proteinExistence type="predicted"/>
<dbReference type="NCBIfam" id="NF001033">
    <property type="entry name" value="PRK00114.1"/>
    <property type="match status" value="1"/>
</dbReference>
<dbReference type="Gene3D" id="3.90.1280.10">
    <property type="entry name" value="HSP33 redox switch-like"/>
    <property type="match status" value="1"/>
</dbReference>
<evidence type="ECO:0000313" key="6">
    <source>
        <dbReference type="EMBL" id="GAE88641.1"/>
    </source>
</evidence>
<dbReference type="GO" id="GO:0042026">
    <property type="term" value="P:protein refolding"/>
    <property type="evidence" value="ECO:0007669"/>
    <property type="project" value="TreeGrafter"/>
</dbReference>
<dbReference type="SUPFAM" id="SSF118352">
    <property type="entry name" value="HSP33 redox switch-like"/>
    <property type="match status" value="1"/>
</dbReference>
<evidence type="ECO:0000256" key="1">
    <source>
        <dbReference type="ARBA" id="ARBA00022490"/>
    </source>
</evidence>
<sequence length="244" mass="26757">MTAAAMMSTSLKEEKAAITLQIKGDGPIGGIVAVSDSSANIKGYVHNPLVYLPLNSKGKYDVAGAVGSGYLNVIKDLGLKEPYVGYVDLISGEIAEDITYYYVYSEQIPTVTALGVLTNATQIVVSSGGFILQLMPGADEETISFIENKISTIPPVSELLAKGRSPEEIIDMILAEKDVKIIDKSPCRYFCNCSRERMERNIMTLGKEEIMSMINEDHGAEAHCHFCNRKYWFSEEDLLKLVKG</sequence>
<keyword evidence="5" id="KW-0676">Redox-active center</keyword>